<dbReference type="InterPro" id="IPR032675">
    <property type="entry name" value="LRR_dom_sf"/>
</dbReference>
<name>A0A7M7HJE8_STRPU</name>
<dbReference type="OMA" id="DWGKMPT"/>
<proteinExistence type="predicted"/>
<dbReference type="OrthoDB" id="10251250at2759"/>
<dbReference type="Pfam" id="PF14580">
    <property type="entry name" value="LRR_9"/>
    <property type="match status" value="1"/>
</dbReference>
<protein>
    <recommendedName>
        <fullName evidence="3">Leucine-rich repeat-containing protein 72</fullName>
    </recommendedName>
</protein>
<dbReference type="AlphaFoldDB" id="A0A7M7HJE8"/>
<dbReference type="SUPFAM" id="SSF52058">
    <property type="entry name" value="L domain-like"/>
    <property type="match status" value="1"/>
</dbReference>
<organism evidence="1 2">
    <name type="scientific">Strongylocentrotus purpuratus</name>
    <name type="common">Purple sea urchin</name>
    <dbReference type="NCBI Taxonomy" id="7668"/>
    <lineage>
        <taxon>Eukaryota</taxon>
        <taxon>Metazoa</taxon>
        <taxon>Echinodermata</taxon>
        <taxon>Eleutherozoa</taxon>
        <taxon>Echinozoa</taxon>
        <taxon>Echinoidea</taxon>
        <taxon>Euechinoidea</taxon>
        <taxon>Echinacea</taxon>
        <taxon>Camarodonta</taxon>
        <taxon>Echinidea</taxon>
        <taxon>Strongylocentrotidae</taxon>
        <taxon>Strongylocentrotus</taxon>
    </lineage>
</organism>
<dbReference type="InParanoid" id="A0A7M7HJE8"/>
<evidence type="ECO:0000313" key="2">
    <source>
        <dbReference type="Proteomes" id="UP000007110"/>
    </source>
</evidence>
<dbReference type="EnsemblMetazoa" id="XM_011683750">
    <property type="protein sequence ID" value="XP_011682052"/>
    <property type="gene ID" value="LOC584398"/>
</dbReference>
<evidence type="ECO:0000313" key="1">
    <source>
        <dbReference type="EnsemblMetazoa" id="XP_011682052"/>
    </source>
</evidence>
<dbReference type="PANTHER" id="PTHR46759">
    <property type="entry name" value="LEUCINE-RICH REPEAT-CONTAINING PROTEIN 72"/>
    <property type="match status" value="1"/>
</dbReference>
<dbReference type="InterPro" id="IPR001611">
    <property type="entry name" value="Leu-rich_rpt"/>
</dbReference>
<dbReference type="RefSeq" id="XP_011682052.2">
    <property type="nucleotide sequence ID" value="XM_011683750.2"/>
</dbReference>
<dbReference type="Proteomes" id="UP000007110">
    <property type="component" value="Unassembled WGS sequence"/>
</dbReference>
<dbReference type="PANTHER" id="PTHR46759:SF1">
    <property type="entry name" value="LEUCINE-RICH REPEAT-CONTAINING PROTEIN 72"/>
    <property type="match status" value="1"/>
</dbReference>
<dbReference type="CTD" id="100506049"/>
<dbReference type="PROSITE" id="PS51450">
    <property type="entry name" value="LRR"/>
    <property type="match status" value="1"/>
</dbReference>
<accession>A0A7M7HJE8</accession>
<keyword evidence="2" id="KW-1185">Reference proteome</keyword>
<reference evidence="2" key="1">
    <citation type="submission" date="2015-02" db="EMBL/GenBank/DDBJ databases">
        <title>Genome sequencing for Strongylocentrotus purpuratus.</title>
        <authorList>
            <person name="Murali S."/>
            <person name="Liu Y."/>
            <person name="Vee V."/>
            <person name="English A."/>
            <person name="Wang M."/>
            <person name="Skinner E."/>
            <person name="Han Y."/>
            <person name="Muzny D.M."/>
            <person name="Worley K.C."/>
            <person name="Gibbs R.A."/>
        </authorList>
    </citation>
    <scope>NUCLEOTIDE SEQUENCE</scope>
</reference>
<evidence type="ECO:0008006" key="3">
    <source>
        <dbReference type="Google" id="ProtNLM"/>
    </source>
</evidence>
<dbReference type="InterPro" id="IPR042655">
    <property type="entry name" value="LRC72"/>
</dbReference>
<dbReference type="GeneID" id="584398"/>
<reference evidence="1" key="2">
    <citation type="submission" date="2021-01" db="UniProtKB">
        <authorList>
            <consortium name="EnsemblMetazoa"/>
        </authorList>
    </citation>
    <scope>IDENTIFICATION</scope>
</reference>
<sequence>MGTAIMDESIKTQKLIEEQMTKQGIRKDLDVTELYLSNQGLTDVCDFGQYRMLNRIWLNGNKLRRINCLSINYRISELYLQDNELVSVAGLLQPLTSLQVLMLHNNQLTDLEETVNEMKAMQALHTLNLSQNPLAQEAEYRHYIIHHVPSLKLLDRQEILKSERDEAAKMYQQDRQSLLETIAFGHRCEGPAQRAKDQGVVSESRHSFSSSTVSDGEVANHFISPPRGTPEDAVAERAVQRSIMEYSHFDWTKKPRAEERRMNKNVEGSKTEIITVRFR</sequence>
<dbReference type="Gene3D" id="3.80.10.10">
    <property type="entry name" value="Ribonuclease Inhibitor"/>
    <property type="match status" value="1"/>
</dbReference>
<dbReference type="KEGG" id="spu:584398"/>